<dbReference type="KEGG" id="ccan:109689124"/>
<accession>A0A8B7UUU5</accession>
<feature type="compositionally biased region" description="Gly residues" evidence="1">
    <location>
        <begin position="120"/>
        <end position="129"/>
    </location>
</feature>
<dbReference type="AlphaFoldDB" id="A0A8B7UUU5"/>
<protein>
    <submittedName>
        <fullName evidence="2">Uncharacterized protein LOC109689124</fullName>
    </submittedName>
</protein>
<organism evidence="2">
    <name type="scientific">Castor canadensis</name>
    <name type="common">American beaver</name>
    <dbReference type="NCBI Taxonomy" id="51338"/>
    <lineage>
        <taxon>Eukaryota</taxon>
        <taxon>Metazoa</taxon>
        <taxon>Chordata</taxon>
        <taxon>Craniata</taxon>
        <taxon>Vertebrata</taxon>
        <taxon>Euteleostomi</taxon>
        <taxon>Mammalia</taxon>
        <taxon>Eutheria</taxon>
        <taxon>Euarchontoglires</taxon>
        <taxon>Glires</taxon>
        <taxon>Rodentia</taxon>
        <taxon>Castorimorpha</taxon>
        <taxon>Castoridae</taxon>
        <taxon>Castor</taxon>
    </lineage>
</organism>
<feature type="compositionally biased region" description="Low complexity" evidence="1">
    <location>
        <begin position="140"/>
        <end position="151"/>
    </location>
</feature>
<reference evidence="2" key="1">
    <citation type="submission" date="2025-08" db="UniProtKB">
        <authorList>
            <consortium name="RefSeq"/>
        </authorList>
    </citation>
    <scope>IDENTIFICATION</scope>
    <source>
        <tissue evidence="2">Leukocyte</tissue>
    </source>
</reference>
<dbReference type="OrthoDB" id="10657816at2759"/>
<gene>
    <name evidence="2" type="primary">LOC109689124</name>
</gene>
<sequence length="322" mass="35055">MVEEYKKLLILSINQSVKNYLMKIMGLCAEPAHSGKRAGAREGGRPRVTGLPERAPVSGRDVVGHSVSSRPETSAGAWPVRRLVGGGVRASRDVGDASASSSAESTRRPLVARSTERGPGRVGGIWGGSGRRRRARTSRRPQQQQQSPESPCKAPRSAPLWAPRRGRPGREPLPSRSPSATALRTLGPILALLLRLLHLGLGSGGCREDVPPSGRGKKEEKMKKYRRALALVSCLSLCSLVWLPSWHVCCKESSSASTSYYSQDHSCVLENEDVQFQKKDEREGLTNDELLGKSASNLPVPPEENKLRDNYIVDVQHTVSES</sequence>
<name>A0A8B7UUU5_CASCN</name>
<feature type="compositionally biased region" description="Basic residues" evidence="1">
    <location>
        <begin position="130"/>
        <end position="139"/>
    </location>
</feature>
<feature type="region of interest" description="Disordered" evidence="1">
    <location>
        <begin position="36"/>
        <end position="180"/>
    </location>
</feature>
<evidence type="ECO:0000256" key="1">
    <source>
        <dbReference type="SAM" id="MobiDB-lite"/>
    </source>
</evidence>
<proteinExistence type="predicted"/>
<dbReference type="RefSeq" id="XP_020023431.1">
    <property type="nucleotide sequence ID" value="XM_020167842.1"/>
</dbReference>
<feature type="region of interest" description="Disordered" evidence="1">
    <location>
        <begin position="280"/>
        <end position="306"/>
    </location>
</feature>
<evidence type="ECO:0000313" key="2">
    <source>
        <dbReference type="RefSeq" id="XP_020023431.1"/>
    </source>
</evidence>